<proteinExistence type="predicted"/>
<dbReference type="PIRSF" id="PIRSF029895">
    <property type="entry name" value="SpoIV"/>
    <property type="match status" value="1"/>
</dbReference>
<keyword evidence="4" id="KW-1185">Reference proteome</keyword>
<sequence length="417" mass="47148">MLLFRMVSYLLGHLVILVTGETPEKFVNMAASRGICLWDITRVKDGALLMKVRLSSVRALRHIARRTRCRFRICRRMGLPFYYSRLRRRKALVLGAVFFIGTLYLLSSFVWFIEVKGNERLSAAEILEAAAEAGLVRGAPKWRFDAAGVEAKIQEKFPIVSWAGVYVKGTRVTVEVNERVVPAEEDRRPAHVVAAKAGLVREILVVSGHPAVKEGDTVAPGQVLISGEIPPPEERPEPGEDNKQGRVPKKVQPFRYVHARGIVRARVWYEGYGEAEIVETGRRRTGNYETRVSMKFDGKEIILSGRQNIPFELYEVETVVKRIEAWRNLSSPVEIVTEKFFELEDYREDRGLEGARRLAGERALEAALKQLPKNAAIQERLVEELPAGKTENLARARAVIETVEDIGKEEFFNPTVK</sequence>
<dbReference type="STRING" id="370438.PTH_0889"/>
<evidence type="ECO:0000256" key="2">
    <source>
        <dbReference type="SAM" id="Phobius"/>
    </source>
</evidence>
<name>A5D3V9_PELTS</name>
<evidence type="ECO:0000256" key="1">
    <source>
        <dbReference type="SAM" id="MobiDB-lite"/>
    </source>
</evidence>
<dbReference type="InterPro" id="IPR010690">
    <property type="entry name" value="YqfD"/>
</dbReference>
<evidence type="ECO:0000313" key="4">
    <source>
        <dbReference type="Proteomes" id="UP000006556"/>
    </source>
</evidence>
<organism evidence="3 4">
    <name type="scientific">Pelotomaculum thermopropionicum (strain DSM 13744 / JCM 10971 / SI)</name>
    <dbReference type="NCBI Taxonomy" id="370438"/>
    <lineage>
        <taxon>Bacteria</taxon>
        <taxon>Bacillati</taxon>
        <taxon>Bacillota</taxon>
        <taxon>Clostridia</taxon>
        <taxon>Eubacteriales</taxon>
        <taxon>Desulfotomaculaceae</taxon>
        <taxon>Pelotomaculum</taxon>
    </lineage>
</organism>
<dbReference type="NCBIfam" id="TIGR02876">
    <property type="entry name" value="spore_yqfD"/>
    <property type="match status" value="1"/>
</dbReference>
<gene>
    <name evidence="3" type="ordered locus">PTH_0889</name>
</gene>
<keyword evidence="2" id="KW-1133">Transmembrane helix</keyword>
<dbReference type="KEGG" id="pth:PTH_0889"/>
<feature type="compositionally biased region" description="Basic and acidic residues" evidence="1">
    <location>
        <begin position="232"/>
        <end position="244"/>
    </location>
</feature>
<accession>A5D3V9</accession>
<evidence type="ECO:0000313" key="3">
    <source>
        <dbReference type="EMBL" id="BAF59070.1"/>
    </source>
</evidence>
<keyword evidence="2" id="KW-0812">Transmembrane</keyword>
<dbReference type="Pfam" id="PF06898">
    <property type="entry name" value="YqfD"/>
    <property type="match status" value="1"/>
</dbReference>
<dbReference type="Proteomes" id="UP000006556">
    <property type="component" value="Chromosome"/>
</dbReference>
<dbReference type="HOGENOM" id="CLU_050521_1_0_9"/>
<protein>
    <submittedName>
        <fullName evidence="3">Hypothetical membrane protein</fullName>
    </submittedName>
</protein>
<reference evidence="4" key="1">
    <citation type="journal article" date="2008" name="Genome Res.">
        <title>The genome of Pelotomaculum thermopropionicum reveals niche-associated evolution in anaerobic microbiota.</title>
        <authorList>
            <person name="Kosaka T."/>
            <person name="Kato S."/>
            <person name="Shimoyama T."/>
            <person name="Ishii S."/>
            <person name="Abe T."/>
            <person name="Watanabe K."/>
        </authorList>
    </citation>
    <scope>NUCLEOTIDE SEQUENCE [LARGE SCALE GENOMIC DNA]</scope>
    <source>
        <strain evidence="4">DSM 13744 / JCM 10971 / SI</strain>
    </source>
</reference>
<keyword evidence="2" id="KW-0472">Membrane</keyword>
<feature type="transmembrane region" description="Helical" evidence="2">
    <location>
        <begin position="91"/>
        <end position="113"/>
    </location>
</feature>
<dbReference type="eggNOG" id="COG0561">
    <property type="taxonomic scope" value="Bacteria"/>
</dbReference>
<dbReference type="AlphaFoldDB" id="A5D3V9"/>
<feature type="region of interest" description="Disordered" evidence="1">
    <location>
        <begin position="223"/>
        <end position="248"/>
    </location>
</feature>
<dbReference type="EMBL" id="AP009389">
    <property type="protein sequence ID" value="BAF59070.1"/>
    <property type="molecule type" value="Genomic_DNA"/>
</dbReference>